<evidence type="ECO:0000313" key="1">
    <source>
        <dbReference type="EMBL" id="SVB76967.1"/>
    </source>
</evidence>
<sequence length="35" mass="3884">MKVQVTGIGLYLPPQIETAEEIAQRIGKSIEWVKG</sequence>
<name>A0A382GQP3_9ZZZZ</name>
<organism evidence="1">
    <name type="scientific">marine metagenome</name>
    <dbReference type="NCBI Taxonomy" id="408172"/>
    <lineage>
        <taxon>unclassified sequences</taxon>
        <taxon>metagenomes</taxon>
        <taxon>ecological metagenomes</taxon>
    </lineage>
</organism>
<gene>
    <name evidence="1" type="ORF">METZ01_LOCUS229821</name>
</gene>
<dbReference type="EMBL" id="UINC01056669">
    <property type="protein sequence ID" value="SVB76967.1"/>
    <property type="molecule type" value="Genomic_DNA"/>
</dbReference>
<dbReference type="AlphaFoldDB" id="A0A382GQP3"/>
<proteinExistence type="predicted"/>
<accession>A0A382GQP3</accession>
<protein>
    <submittedName>
        <fullName evidence="1">Uncharacterized protein</fullName>
    </submittedName>
</protein>
<feature type="non-terminal residue" evidence="1">
    <location>
        <position position="35"/>
    </location>
</feature>
<reference evidence="1" key="1">
    <citation type="submission" date="2018-05" db="EMBL/GenBank/DDBJ databases">
        <authorList>
            <person name="Lanie J.A."/>
            <person name="Ng W.-L."/>
            <person name="Kazmierczak K.M."/>
            <person name="Andrzejewski T.M."/>
            <person name="Davidsen T.M."/>
            <person name="Wayne K.J."/>
            <person name="Tettelin H."/>
            <person name="Glass J.I."/>
            <person name="Rusch D."/>
            <person name="Podicherti R."/>
            <person name="Tsui H.-C.T."/>
            <person name="Winkler M.E."/>
        </authorList>
    </citation>
    <scope>NUCLEOTIDE SEQUENCE</scope>
</reference>